<evidence type="ECO:0000313" key="2">
    <source>
        <dbReference type="EMBL" id="MCF7560647.1"/>
    </source>
</evidence>
<protein>
    <submittedName>
        <fullName evidence="2">DUF2807 domain-containing protein</fullName>
    </submittedName>
</protein>
<dbReference type="Gene3D" id="2.160.20.120">
    <property type="match status" value="1"/>
</dbReference>
<evidence type="ECO:0000259" key="1">
    <source>
        <dbReference type="Pfam" id="PF10988"/>
    </source>
</evidence>
<dbReference type="EMBL" id="JAKKDV010000003">
    <property type="protein sequence ID" value="MCF7560647.1"/>
    <property type="molecule type" value="Genomic_DNA"/>
</dbReference>
<name>A0ABS9IJ83_9FLAO</name>
<proteinExistence type="predicted"/>
<feature type="domain" description="Putative auto-transporter adhesin head GIN" evidence="1">
    <location>
        <begin position="42"/>
        <end position="169"/>
    </location>
</feature>
<dbReference type="InterPro" id="IPR021255">
    <property type="entry name" value="DUF2807"/>
</dbReference>
<comment type="caution">
    <text evidence="2">The sequence shown here is derived from an EMBL/GenBank/DDBJ whole genome shotgun (WGS) entry which is preliminary data.</text>
</comment>
<dbReference type="Proteomes" id="UP001200022">
    <property type="component" value="Unassembled WGS sequence"/>
</dbReference>
<reference evidence="2 3" key="1">
    <citation type="submission" date="2022-01" db="EMBL/GenBank/DDBJ databases">
        <title>Draft genome sequence of Sabulilitoribacter multivorans KCTC 32326.</title>
        <authorList>
            <person name="Oh J.-S."/>
        </authorList>
    </citation>
    <scope>NUCLEOTIDE SEQUENCE [LARGE SCALE GENOMIC DNA]</scope>
    <source>
        <strain evidence="2 3">M-M16</strain>
    </source>
</reference>
<organism evidence="2 3">
    <name type="scientific">Flaviramulus multivorans</name>
    <dbReference type="NCBI Taxonomy" id="1304750"/>
    <lineage>
        <taxon>Bacteria</taxon>
        <taxon>Pseudomonadati</taxon>
        <taxon>Bacteroidota</taxon>
        <taxon>Flavobacteriia</taxon>
        <taxon>Flavobacteriales</taxon>
        <taxon>Flavobacteriaceae</taxon>
        <taxon>Flaviramulus</taxon>
    </lineage>
</organism>
<evidence type="ECO:0000313" key="3">
    <source>
        <dbReference type="Proteomes" id="UP001200022"/>
    </source>
</evidence>
<accession>A0ABS9IJ83</accession>
<keyword evidence="3" id="KW-1185">Reference proteome</keyword>
<dbReference type="RefSeq" id="WP_237231329.1">
    <property type="nucleotide sequence ID" value="NZ_JAKKDV010000003.1"/>
</dbReference>
<gene>
    <name evidence="2" type="ORF">L3X39_08350</name>
</gene>
<dbReference type="Pfam" id="PF10988">
    <property type="entry name" value="DUF2807"/>
    <property type="match status" value="1"/>
</dbReference>
<sequence length="276" mass="31082">MKRIIALIVLITILFSLKLSAQKKEKIKGNGEVTETFKNLDNFSQIEISDDLEVFVTQSYSNGYRLKTDANLINVIKIEVVDSILKVYTTSKIKSSKKLEIYLTFQEIDKITLRQRSKLTGQNYMRLPNMQLSCYDNAEFELDIESSQLRLEMNNGTNGKIKLKSSNTNITLNDNAFLKGTLTSETLDLSIYKRADMNVEGSCDNFNLVTTGSSDVKAKKLHATNVSINASNTSDIFVHATKQLSVFAKGRSYVYVYGNPEIKVDGLNDKSQIIKK</sequence>